<dbReference type="GO" id="GO:0009423">
    <property type="term" value="P:chorismate biosynthetic process"/>
    <property type="evidence" value="ECO:0007669"/>
    <property type="project" value="UniProtKB-UniRule"/>
</dbReference>
<proteinExistence type="inferred from homology"/>
<dbReference type="AlphaFoldDB" id="B6YX12"/>
<evidence type="ECO:0000259" key="15">
    <source>
        <dbReference type="Pfam" id="PF00288"/>
    </source>
</evidence>
<comment type="similarity">
    <text evidence="3 14">Belongs to the GHMP kinase family. Archaeal shikimate kinase subfamily.</text>
</comment>
<feature type="domain" description="GHMP kinase N-terminal" evidence="15">
    <location>
        <begin position="56"/>
        <end position="144"/>
    </location>
</feature>
<reference evidence="16 17" key="1">
    <citation type="journal article" date="2008" name="J. Bacteriol.">
        <title>The complete genome sequence of Thermococcus onnurineus NA1 reveals a mixed heterotrophic and carboxydotrophic metabolism.</title>
        <authorList>
            <person name="Lee H.S."/>
            <person name="Kang S.G."/>
            <person name="Bae S.S."/>
            <person name="Lim J.K."/>
            <person name="Cho Y."/>
            <person name="Kim Y.J."/>
            <person name="Jeon J.H."/>
            <person name="Cha S.S."/>
            <person name="Kwon K.K."/>
            <person name="Kim H.T."/>
            <person name="Park C.J."/>
            <person name="Lee H.W."/>
            <person name="Kim S.I."/>
            <person name="Chun J."/>
            <person name="Colwell R.R."/>
            <person name="Kim S.J."/>
            <person name="Lee J.H."/>
        </authorList>
    </citation>
    <scope>NUCLEOTIDE SEQUENCE [LARGE SCALE GENOMIC DNA]</scope>
    <source>
        <strain evidence="16 17">NA1</strain>
    </source>
</reference>
<comment type="pathway">
    <text evidence="2 14">Metabolic intermediate biosynthesis; chorismate biosynthesis; chorismate from D-erythrose 4-phosphate and phosphoenolpyruvate: step 5/7.</text>
</comment>
<dbReference type="NCBIfam" id="TIGR01920">
    <property type="entry name" value="Shik_kin_archae"/>
    <property type="match status" value="1"/>
</dbReference>
<dbReference type="Gene3D" id="3.30.230.10">
    <property type="match status" value="1"/>
</dbReference>
<evidence type="ECO:0000313" key="16">
    <source>
        <dbReference type="EMBL" id="ACJ16625.1"/>
    </source>
</evidence>
<keyword evidence="8 14" id="KW-0808">Transferase</keyword>
<dbReference type="EMBL" id="CP000855">
    <property type="protein sequence ID" value="ACJ16625.1"/>
    <property type="molecule type" value="Genomic_DNA"/>
</dbReference>
<protein>
    <recommendedName>
        <fullName evidence="5 14">Shikimate kinase</fullName>
        <shortName evidence="14">SK</shortName>
        <ecNumber evidence="4 14">2.7.1.71</ecNumber>
    </recommendedName>
</protein>
<accession>B6YX12</accession>
<evidence type="ECO:0000256" key="6">
    <source>
        <dbReference type="ARBA" id="ARBA00022490"/>
    </source>
</evidence>
<keyword evidence="7 14" id="KW-0028">Amino-acid biosynthesis</keyword>
<evidence type="ECO:0000256" key="13">
    <source>
        <dbReference type="ARBA" id="ARBA00048567"/>
    </source>
</evidence>
<evidence type="ECO:0000256" key="5">
    <source>
        <dbReference type="ARBA" id="ARBA00013853"/>
    </source>
</evidence>
<keyword evidence="10 14" id="KW-0418">Kinase</keyword>
<dbReference type="GO" id="GO:0004765">
    <property type="term" value="F:shikimate kinase activity"/>
    <property type="evidence" value="ECO:0007669"/>
    <property type="project" value="UniProtKB-UniRule"/>
</dbReference>
<name>B6YX12_THEON</name>
<dbReference type="HAMAP" id="MF_00370">
    <property type="entry name" value="Shik_kinase_arch"/>
    <property type="match status" value="1"/>
</dbReference>
<dbReference type="STRING" id="523850.TON_1137"/>
<dbReference type="PANTHER" id="PTHR20861:SF3">
    <property type="entry name" value="SHIKIMATE KINASE"/>
    <property type="match status" value="1"/>
</dbReference>
<evidence type="ECO:0000256" key="7">
    <source>
        <dbReference type="ARBA" id="ARBA00022605"/>
    </source>
</evidence>
<evidence type="ECO:0000256" key="14">
    <source>
        <dbReference type="HAMAP-Rule" id="MF_00370"/>
    </source>
</evidence>
<evidence type="ECO:0000256" key="3">
    <source>
        <dbReference type="ARBA" id="ARBA00010202"/>
    </source>
</evidence>
<evidence type="ECO:0000256" key="12">
    <source>
        <dbReference type="ARBA" id="ARBA00023141"/>
    </source>
</evidence>
<dbReference type="InterPro" id="IPR014721">
    <property type="entry name" value="Ribsml_uS5_D2-typ_fold_subgr"/>
</dbReference>
<dbReference type="GO" id="GO:0008652">
    <property type="term" value="P:amino acid biosynthetic process"/>
    <property type="evidence" value="ECO:0007669"/>
    <property type="project" value="UniProtKB-KW"/>
</dbReference>
<dbReference type="InterPro" id="IPR010189">
    <property type="entry name" value="SK_arc"/>
</dbReference>
<dbReference type="GO" id="GO:0005524">
    <property type="term" value="F:ATP binding"/>
    <property type="evidence" value="ECO:0007669"/>
    <property type="project" value="UniProtKB-UniRule"/>
</dbReference>
<dbReference type="GO" id="GO:0005737">
    <property type="term" value="C:cytoplasm"/>
    <property type="evidence" value="ECO:0007669"/>
    <property type="project" value="UniProtKB-SubCell"/>
</dbReference>
<evidence type="ECO:0000256" key="9">
    <source>
        <dbReference type="ARBA" id="ARBA00022741"/>
    </source>
</evidence>
<evidence type="ECO:0000256" key="8">
    <source>
        <dbReference type="ARBA" id="ARBA00022679"/>
    </source>
</evidence>
<keyword evidence="17" id="KW-1185">Reference proteome</keyword>
<evidence type="ECO:0000313" key="17">
    <source>
        <dbReference type="Proteomes" id="UP000002727"/>
    </source>
</evidence>
<keyword evidence="6 14" id="KW-0963">Cytoplasm</keyword>
<comment type="catalytic activity">
    <reaction evidence="13 14">
        <text>shikimate + ATP = 3-phosphoshikimate + ADP + H(+)</text>
        <dbReference type="Rhea" id="RHEA:13121"/>
        <dbReference type="ChEBI" id="CHEBI:15378"/>
        <dbReference type="ChEBI" id="CHEBI:30616"/>
        <dbReference type="ChEBI" id="CHEBI:36208"/>
        <dbReference type="ChEBI" id="CHEBI:145989"/>
        <dbReference type="ChEBI" id="CHEBI:456216"/>
        <dbReference type="EC" id="2.7.1.71"/>
    </reaction>
</comment>
<dbReference type="InterPro" id="IPR020568">
    <property type="entry name" value="Ribosomal_Su5_D2-typ_SF"/>
</dbReference>
<dbReference type="KEGG" id="ton:TON_1137"/>
<dbReference type="PATRIC" id="fig|523850.10.peg.1145"/>
<organism evidence="16 17">
    <name type="scientific">Thermococcus onnurineus (strain NA1)</name>
    <dbReference type="NCBI Taxonomy" id="523850"/>
    <lineage>
        <taxon>Archaea</taxon>
        <taxon>Methanobacteriati</taxon>
        <taxon>Methanobacteriota</taxon>
        <taxon>Thermococci</taxon>
        <taxon>Thermococcales</taxon>
        <taxon>Thermococcaceae</taxon>
        <taxon>Thermococcus</taxon>
    </lineage>
</organism>
<evidence type="ECO:0000256" key="1">
    <source>
        <dbReference type="ARBA" id="ARBA00004496"/>
    </source>
</evidence>
<dbReference type="PANTHER" id="PTHR20861">
    <property type="entry name" value="HOMOSERINE/4-DIPHOSPHOCYTIDYL-2-C-METHYL-D-ERYTHRITOL KINASE"/>
    <property type="match status" value="1"/>
</dbReference>
<keyword evidence="9 14" id="KW-0547">Nucleotide-binding</keyword>
<sequence>MKGSASAAVTVVNAFATGKGVAIGIDMWTSARVKVTSGGIEGKILVRGKEVKDYRLVRAVVGLLRELTGGDFGIRFEITSEIPVGKGLKSSSAAANALTEALVKALKLDLEPLQVVRLGVEAAKRAGVTLTGAFDDACASYFGGLCITDNTKNELLGRREVEGETVVLMPGESLMTESLRGLDFSVLRPYVEEAFRLALAGEWRKAAVINGLIYGTFLGHDTKPFRVAMSMGAVPGLSGKGPAVFAITDEPERLAEAWEPFGEVEIRKLR</sequence>
<dbReference type="Pfam" id="PF00288">
    <property type="entry name" value="GHMP_kinases_N"/>
    <property type="match status" value="1"/>
</dbReference>
<dbReference type="Proteomes" id="UP000002727">
    <property type="component" value="Chromosome"/>
</dbReference>
<dbReference type="PIRSF" id="PIRSF005758">
    <property type="entry name" value="Shikimt_kin_arch"/>
    <property type="match status" value="1"/>
</dbReference>
<evidence type="ECO:0000256" key="4">
    <source>
        <dbReference type="ARBA" id="ARBA00012154"/>
    </source>
</evidence>
<evidence type="ECO:0000256" key="2">
    <source>
        <dbReference type="ARBA" id="ARBA00004842"/>
    </source>
</evidence>
<evidence type="ECO:0000256" key="11">
    <source>
        <dbReference type="ARBA" id="ARBA00022840"/>
    </source>
</evidence>
<dbReference type="HOGENOM" id="CLU_073768_0_0_2"/>
<dbReference type="SUPFAM" id="SSF54211">
    <property type="entry name" value="Ribosomal protein S5 domain 2-like"/>
    <property type="match status" value="1"/>
</dbReference>
<evidence type="ECO:0000256" key="10">
    <source>
        <dbReference type="ARBA" id="ARBA00022777"/>
    </source>
</evidence>
<feature type="binding site" evidence="14">
    <location>
        <begin position="83"/>
        <end position="93"/>
    </location>
    <ligand>
        <name>ATP</name>
        <dbReference type="ChEBI" id="CHEBI:30616"/>
    </ligand>
</feature>
<comment type="subcellular location">
    <subcellularLocation>
        <location evidence="1 14">Cytoplasm</location>
    </subcellularLocation>
</comment>
<dbReference type="GO" id="GO:0009073">
    <property type="term" value="P:aromatic amino acid family biosynthetic process"/>
    <property type="evidence" value="ECO:0007669"/>
    <property type="project" value="UniProtKB-KW"/>
</dbReference>
<dbReference type="InterPro" id="IPR006204">
    <property type="entry name" value="GHMP_kinase_N_dom"/>
</dbReference>
<dbReference type="UniPathway" id="UPA00053">
    <property type="reaction ID" value="UER00088"/>
</dbReference>
<gene>
    <name evidence="14" type="primary">aroK</name>
    <name evidence="16" type="ordered locus">TON_1137</name>
</gene>
<keyword evidence="11 14" id="KW-0067">ATP-binding</keyword>
<dbReference type="EC" id="2.7.1.71" evidence="4 14"/>
<dbReference type="eggNOG" id="arCOG01025">
    <property type="taxonomic scope" value="Archaea"/>
</dbReference>
<keyword evidence="12 14" id="KW-0057">Aromatic amino acid biosynthesis</keyword>